<keyword evidence="3" id="KW-1185">Reference proteome</keyword>
<dbReference type="AlphaFoldDB" id="F8X599"/>
<dbReference type="RefSeq" id="WP_006844774.1">
    <property type="nucleotide sequence ID" value="NZ_GL892020.1"/>
</dbReference>
<evidence type="ECO:0000313" key="2">
    <source>
        <dbReference type="EMBL" id="EGK04639.1"/>
    </source>
</evidence>
<sequence>MDGYTLTAKLKKMRRRFRLTATEQAIYHELVGICNEDGWEDIFCASNEEICSALSISENTLNTSRQTLINAGLIYYLSGKSKRQVGKYSFKKPFKEKKTTTSKIEGDIEVNPEVDTYTNPEVDPEDYNKTKTETKLSPYNPPRGYENFNFDFLDFEFRECLSEWLRYKSTKCQKYKDQKSLEVFYKKMIKHSGGRPDIANLMIEESMSNNWAGLFPLKGTKGGINEAKQTARQPDYS</sequence>
<name>F8X599_9BACT</name>
<proteinExistence type="predicted"/>
<evidence type="ECO:0000256" key="1">
    <source>
        <dbReference type="SAM" id="MobiDB-lite"/>
    </source>
</evidence>
<dbReference type="STRING" id="742767.HMPREF9456_03408"/>
<dbReference type="GeneID" id="78084073"/>
<feature type="non-terminal residue" evidence="2">
    <location>
        <position position="237"/>
    </location>
</feature>
<accession>F8X599</accession>
<protein>
    <submittedName>
        <fullName evidence="2">Uncharacterized protein</fullName>
    </submittedName>
</protein>
<comment type="caution">
    <text evidence="2">The sequence shown here is derived from an EMBL/GenBank/DDBJ whole genome shotgun (WGS) entry which is preliminary data.</text>
</comment>
<gene>
    <name evidence="2" type="ORF">HMPREF9456_03408</name>
</gene>
<dbReference type="EMBL" id="ADLW01000028">
    <property type="protein sequence ID" value="EGK04639.1"/>
    <property type="molecule type" value="Genomic_DNA"/>
</dbReference>
<dbReference type="Proteomes" id="UP000006420">
    <property type="component" value="Unassembled WGS sequence"/>
</dbReference>
<reference evidence="2 3" key="1">
    <citation type="submission" date="2011-04" db="EMBL/GenBank/DDBJ databases">
        <title>The Genome Sequence of Dysgonomonas mossii DSM 22836.</title>
        <authorList>
            <consortium name="The Broad Institute Genome Sequencing Platform"/>
            <person name="Earl A."/>
            <person name="Ward D."/>
            <person name="Feldgarden M."/>
            <person name="Gevers D."/>
            <person name="Pudlo N."/>
            <person name="Martens E."/>
            <person name="Allen-Vercoe E."/>
            <person name="Young S.K."/>
            <person name="Zeng Q."/>
            <person name="Gargeya S."/>
            <person name="Fitzgerald M."/>
            <person name="Haas B."/>
            <person name="Abouelleil A."/>
            <person name="Alvarado L."/>
            <person name="Arachchi H.M."/>
            <person name="Berlin A."/>
            <person name="Brown A."/>
            <person name="Chapman S.B."/>
            <person name="Chen Z."/>
            <person name="Dunbar C."/>
            <person name="Freedman E."/>
            <person name="Gearin G."/>
            <person name="Gellesch M."/>
            <person name="Goldberg J."/>
            <person name="Griggs A."/>
            <person name="Gujja S."/>
            <person name="Heiman D."/>
            <person name="Howarth C."/>
            <person name="Larson L."/>
            <person name="Lui A."/>
            <person name="MacDonald P.J.P."/>
            <person name="Mehta T."/>
            <person name="Montmayeur A."/>
            <person name="Murphy C."/>
            <person name="Neiman D."/>
            <person name="Pearson M."/>
            <person name="Priest M."/>
            <person name="Roberts A."/>
            <person name="Saif S."/>
            <person name="Shea T."/>
            <person name="Shenoy N."/>
            <person name="Sisk P."/>
            <person name="Stolte C."/>
            <person name="Sykes S."/>
            <person name="Yandava C."/>
            <person name="Wortman J."/>
            <person name="Nusbaum C."/>
            <person name="Birren B."/>
        </authorList>
    </citation>
    <scope>NUCLEOTIDE SEQUENCE [LARGE SCALE GENOMIC DNA]</scope>
    <source>
        <strain evidence="2 3">DSM 22836</strain>
    </source>
</reference>
<feature type="region of interest" description="Disordered" evidence="1">
    <location>
        <begin position="114"/>
        <end position="138"/>
    </location>
</feature>
<organism evidence="2 3">
    <name type="scientific">Dysgonomonas mossii DSM 22836</name>
    <dbReference type="NCBI Taxonomy" id="742767"/>
    <lineage>
        <taxon>Bacteria</taxon>
        <taxon>Pseudomonadati</taxon>
        <taxon>Bacteroidota</taxon>
        <taxon>Bacteroidia</taxon>
        <taxon>Bacteroidales</taxon>
        <taxon>Dysgonomonadaceae</taxon>
        <taxon>Dysgonomonas</taxon>
    </lineage>
</organism>
<dbReference type="HOGENOM" id="CLU_075014_0_0_10"/>
<evidence type="ECO:0000313" key="3">
    <source>
        <dbReference type="Proteomes" id="UP000006420"/>
    </source>
</evidence>
<dbReference type="eggNOG" id="ENOG5033ZXA">
    <property type="taxonomic scope" value="Bacteria"/>
</dbReference>